<comment type="caution">
    <text evidence="2">The sequence shown here is derived from an EMBL/GenBank/DDBJ whole genome shotgun (WGS) entry which is preliminary data.</text>
</comment>
<dbReference type="PANTHER" id="PTHR46361:SF3">
    <property type="entry name" value="ELECTRON CARRIER_ PROTEIN DISULFIDE OXIDOREDUCTASE"/>
    <property type="match status" value="1"/>
</dbReference>
<protein>
    <submittedName>
        <fullName evidence="2">DUF547 domain-containing protein</fullName>
    </submittedName>
</protein>
<dbReference type="PANTHER" id="PTHR46361">
    <property type="entry name" value="ELECTRON CARRIER/ PROTEIN DISULFIDE OXIDOREDUCTASE"/>
    <property type="match status" value="1"/>
</dbReference>
<evidence type="ECO:0000313" key="2">
    <source>
        <dbReference type="EMBL" id="MCO5724638.1"/>
    </source>
</evidence>
<evidence type="ECO:0000259" key="1">
    <source>
        <dbReference type="Pfam" id="PF04784"/>
    </source>
</evidence>
<dbReference type="InterPro" id="IPR006869">
    <property type="entry name" value="DUF547"/>
</dbReference>
<evidence type="ECO:0000313" key="3">
    <source>
        <dbReference type="Proteomes" id="UP001206312"/>
    </source>
</evidence>
<dbReference type="RefSeq" id="WP_252741011.1">
    <property type="nucleotide sequence ID" value="NZ_JAMXIB010000004.1"/>
</dbReference>
<keyword evidence="3" id="KW-1185">Reference proteome</keyword>
<proteinExistence type="predicted"/>
<accession>A0ABT1AX61</accession>
<reference evidence="2 3" key="1">
    <citation type="submission" date="2022-06" db="EMBL/GenBank/DDBJ databases">
        <authorList>
            <person name="Xuan X."/>
        </authorList>
    </citation>
    <scope>NUCLEOTIDE SEQUENCE [LARGE SCALE GENOMIC DNA]</scope>
    <source>
        <strain evidence="2 3">2V75</strain>
    </source>
</reference>
<dbReference type="Proteomes" id="UP001206312">
    <property type="component" value="Unassembled WGS sequence"/>
</dbReference>
<name>A0ABT1AX61_9FLAO</name>
<dbReference type="Pfam" id="PF04784">
    <property type="entry name" value="DUF547"/>
    <property type="match status" value="1"/>
</dbReference>
<gene>
    <name evidence="2" type="ORF">NG653_07200</name>
</gene>
<organism evidence="2 3">
    <name type="scientific">Robiginitalea marina</name>
    <dbReference type="NCBI Taxonomy" id="2954105"/>
    <lineage>
        <taxon>Bacteria</taxon>
        <taxon>Pseudomonadati</taxon>
        <taxon>Bacteroidota</taxon>
        <taxon>Flavobacteriia</taxon>
        <taxon>Flavobacteriales</taxon>
        <taxon>Flavobacteriaceae</taxon>
        <taxon>Robiginitalea</taxon>
    </lineage>
</organism>
<sequence>MVKPFFLIALSMIFQFCGLHHPIALPGRDPGVPAPSHELWDGLLRKHVDAVGQVNYSGFAGDRAQLQAYLDTLSGHVPGEHWTREARLAYYINLYNAGTVMLIVQHYPLKSIKDISDPWGRKFLRIGEAQVSLEDVEHGILRKMDEPRIHFAINCASLSCPRLQARAYTEKELEKQLQTAAREFVNDPLRNRFSDNKAHLSRIFKWFKGDFTGRGLSLVQFVNPYLATPLPDDARVEYLPYDWSLNDRLP</sequence>
<feature type="domain" description="DUF547" evidence="1">
    <location>
        <begin position="81"/>
        <end position="185"/>
    </location>
</feature>
<dbReference type="EMBL" id="JAMXIB010000004">
    <property type="protein sequence ID" value="MCO5724638.1"/>
    <property type="molecule type" value="Genomic_DNA"/>
</dbReference>